<feature type="region of interest" description="Disordered" evidence="1">
    <location>
        <begin position="87"/>
        <end position="141"/>
    </location>
</feature>
<sequence length="141" mass="16227">MGKKKEHTTGEVAWSHSLRARPLPFFVLVQSLEHRLDKRPKLRRVHDADSMPGSHHMQCVTRLVFSSSNATFLTTMGFVRQIYFVYDNDNDDDDEDEDEDDDDDDDEDEDEDDDANGNGNGNGNDNDNINLRRSPRRGDRD</sequence>
<protein>
    <submittedName>
        <fullName evidence="2">Uncharacterized protein</fullName>
    </submittedName>
</protein>
<evidence type="ECO:0000256" key="1">
    <source>
        <dbReference type="SAM" id="MobiDB-lite"/>
    </source>
</evidence>
<evidence type="ECO:0000313" key="2">
    <source>
        <dbReference type="EMBL" id="GBP38879.1"/>
    </source>
</evidence>
<comment type="caution">
    <text evidence="2">The sequence shown here is derived from an EMBL/GenBank/DDBJ whole genome shotgun (WGS) entry which is preliminary data.</text>
</comment>
<evidence type="ECO:0000313" key="3">
    <source>
        <dbReference type="Proteomes" id="UP000299102"/>
    </source>
</evidence>
<keyword evidence="3" id="KW-1185">Reference proteome</keyword>
<gene>
    <name evidence="2" type="ORF">EVAR_32395_1</name>
</gene>
<dbReference type="EMBL" id="BGZK01000355">
    <property type="protein sequence ID" value="GBP38879.1"/>
    <property type="molecule type" value="Genomic_DNA"/>
</dbReference>
<feature type="compositionally biased region" description="Acidic residues" evidence="1">
    <location>
        <begin position="88"/>
        <end position="115"/>
    </location>
</feature>
<name>A0A4C1VJV2_EUMVA</name>
<organism evidence="2 3">
    <name type="scientific">Eumeta variegata</name>
    <name type="common">Bagworm moth</name>
    <name type="synonym">Eumeta japonica</name>
    <dbReference type="NCBI Taxonomy" id="151549"/>
    <lineage>
        <taxon>Eukaryota</taxon>
        <taxon>Metazoa</taxon>
        <taxon>Ecdysozoa</taxon>
        <taxon>Arthropoda</taxon>
        <taxon>Hexapoda</taxon>
        <taxon>Insecta</taxon>
        <taxon>Pterygota</taxon>
        <taxon>Neoptera</taxon>
        <taxon>Endopterygota</taxon>
        <taxon>Lepidoptera</taxon>
        <taxon>Glossata</taxon>
        <taxon>Ditrysia</taxon>
        <taxon>Tineoidea</taxon>
        <taxon>Psychidae</taxon>
        <taxon>Oiketicinae</taxon>
        <taxon>Eumeta</taxon>
    </lineage>
</organism>
<accession>A0A4C1VJV2</accession>
<proteinExistence type="predicted"/>
<reference evidence="2 3" key="1">
    <citation type="journal article" date="2019" name="Commun. Biol.">
        <title>The bagworm genome reveals a unique fibroin gene that provides high tensile strength.</title>
        <authorList>
            <person name="Kono N."/>
            <person name="Nakamura H."/>
            <person name="Ohtoshi R."/>
            <person name="Tomita M."/>
            <person name="Numata K."/>
            <person name="Arakawa K."/>
        </authorList>
    </citation>
    <scope>NUCLEOTIDE SEQUENCE [LARGE SCALE GENOMIC DNA]</scope>
</reference>
<dbReference type="AlphaFoldDB" id="A0A4C1VJV2"/>
<dbReference type="Proteomes" id="UP000299102">
    <property type="component" value="Unassembled WGS sequence"/>
</dbReference>